<comment type="similarity">
    <text evidence="7">Belongs to the TRAFAC class myosin-kinesin ATPase superfamily. Kinesin family.</text>
</comment>
<evidence type="ECO:0000313" key="10">
    <source>
        <dbReference type="RefSeq" id="XP_028132422.1"/>
    </source>
</evidence>
<dbReference type="GO" id="GO:0005875">
    <property type="term" value="C:microtubule associated complex"/>
    <property type="evidence" value="ECO:0007669"/>
    <property type="project" value="TreeGrafter"/>
</dbReference>
<name>A0A6P7FC75_DIAVI</name>
<dbReference type="PROSITE" id="PS50067">
    <property type="entry name" value="KINESIN_MOTOR_2"/>
    <property type="match status" value="1"/>
</dbReference>
<dbReference type="SUPFAM" id="SSF52540">
    <property type="entry name" value="P-loop containing nucleoside triphosphate hydrolases"/>
    <property type="match status" value="1"/>
</dbReference>
<proteinExistence type="inferred from homology"/>
<protein>
    <submittedName>
        <fullName evidence="10">Osmotic avoidance abnormal protein 3-like</fullName>
    </submittedName>
</protein>
<evidence type="ECO:0000259" key="9">
    <source>
        <dbReference type="PROSITE" id="PS50067"/>
    </source>
</evidence>
<dbReference type="InParanoid" id="A0A6P7FC75"/>
<evidence type="ECO:0000256" key="3">
    <source>
        <dbReference type="ARBA" id="ARBA00022741"/>
    </source>
</evidence>
<comment type="subcellular location">
    <subcellularLocation>
        <location evidence="1">Cytoplasm</location>
        <location evidence="1">Cytoskeleton</location>
    </subcellularLocation>
</comment>
<reference evidence="10" key="1">
    <citation type="submission" date="2025-08" db="UniProtKB">
        <authorList>
            <consortium name="RefSeq"/>
        </authorList>
    </citation>
    <scope>IDENTIFICATION</scope>
    <source>
        <tissue evidence="10">Whole insect</tissue>
    </source>
</reference>
<evidence type="ECO:0000256" key="1">
    <source>
        <dbReference type="ARBA" id="ARBA00004245"/>
    </source>
</evidence>
<dbReference type="GO" id="GO:0005524">
    <property type="term" value="F:ATP binding"/>
    <property type="evidence" value="ECO:0007669"/>
    <property type="project" value="UniProtKB-KW"/>
</dbReference>
<dbReference type="Pfam" id="PF00225">
    <property type="entry name" value="Kinesin"/>
    <property type="match status" value="1"/>
</dbReference>
<dbReference type="SMART" id="SM00129">
    <property type="entry name" value="KISc"/>
    <property type="match status" value="1"/>
</dbReference>
<dbReference type="RefSeq" id="XP_028132422.1">
    <property type="nucleotide sequence ID" value="XM_028276621.1"/>
</dbReference>
<dbReference type="AlphaFoldDB" id="A0A6P7FC75"/>
<dbReference type="InterPro" id="IPR027640">
    <property type="entry name" value="Kinesin-like_fam"/>
</dbReference>
<dbReference type="InterPro" id="IPR027417">
    <property type="entry name" value="P-loop_NTPase"/>
</dbReference>
<keyword evidence="2" id="KW-0963">Cytoplasm</keyword>
<evidence type="ECO:0000256" key="7">
    <source>
        <dbReference type="PROSITE-ProRule" id="PRU00283"/>
    </source>
</evidence>
<keyword evidence="4" id="KW-0067">ATP-binding</keyword>
<dbReference type="GO" id="GO:0008017">
    <property type="term" value="F:microtubule binding"/>
    <property type="evidence" value="ECO:0007669"/>
    <property type="project" value="InterPro"/>
</dbReference>
<evidence type="ECO:0000256" key="6">
    <source>
        <dbReference type="ARBA" id="ARBA00023212"/>
    </source>
</evidence>
<gene>
    <name evidence="10" type="primary">LOC114327910</name>
</gene>
<feature type="non-terminal residue" evidence="10">
    <location>
        <position position="1"/>
    </location>
</feature>
<dbReference type="PRINTS" id="PR00380">
    <property type="entry name" value="KINESINHEAVY"/>
</dbReference>
<dbReference type="InterPro" id="IPR001752">
    <property type="entry name" value="Kinesin_motor_dom"/>
</dbReference>
<keyword evidence="5" id="KW-0175">Coiled coil</keyword>
<comment type="caution">
    <text evidence="7">Lacks conserved residue(s) required for the propagation of feature annotation.</text>
</comment>
<dbReference type="GO" id="GO:0003777">
    <property type="term" value="F:microtubule motor activity"/>
    <property type="evidence" value="ECO:0007669"/>
    <property type="project" value="InterPro"/>
</dbReference>
<dbReference type="InterPro" id="IPR036961">
    <property type="entry name" value="Kinesin_motor_dom_sf"/>
</dbReference>
<dbReference type="Gene3D" id="3.40.850.10">
    <property type="entry name" value="Kinesin motor domain"/>
    <property type="match status" value="1"/>
</dbReference>
<evidence type="ECO:0000256" key="2">
    <source>
        <dbReference type="ARBA" id="ARBA00022490"/>
    </source>
</evidence>
<evidence type="ECO:0000256" key="5">
    <source>
        <dbReference type="ARBA" id="ARBA00023054"/>
    </source>
</evidence>
<dbReference type="PANTHER" id="PTHR47969:SF15">
    <property type="entry name" value="CHROMOSOME-ASSOCIATED KINESIN KIF4A-RELATED"/>
    <property type="match status" value="1"/>
</dbReference>
<evidence type="ECO:0000256" key="4">
    <source>
        <dbReference type="ARBA" id="ARBA00022840"/>
    </source>
</evidence>
<dbReference type="GO" id="GO:0007018">
    <property type="term" value="P:microtubule-based movement"/>
    <property type="evidence" value="ECO:0007669"/>
    <property type="project" value="InterPro"/>
</dbReference>
<feature type="domain" description="Kinesin motor" evidence="9">
    <location>
        <begin position="1"/>
        <end position="106"/>
    </location>
</feature>
<dbReference type="PANTHER" id="PTHR47969">
    <property type="entry name" value="CHROMOSOME-ASSOCIATED KINESIN KIF4A-RELATED"/>
    <property type="match status" value="1"/>
</dbReference>
<feature type="region of interest" description="Disordered" evidence="8">
    <location>
        <begin position="155"/>
        <end position="175"/>
    </location>
</feature>
<keyword evidence="3" id="KW-0547">Nucleotide-binding</keyword>
<organism evidence="10">
    <name type="scientific">Diabrotica virgifera virgifera</name>
    <name type="common">western corn rootworm</name>
    <dbReference type="NCBI Taxonomy" id="50390"/>
    <lineage>
        <taxon>Eukaryota</taxon>
        <taxon>Metazoa</taxon>
        <taxon>Ecdysozoa</taxon>
        <taxon>Arthropoda</taxon>
        <taxon>Hexapoda</taxon>
        <taxon>Insecta</taxon>
        <taxon>Pterygota</taxon>
        <taxon>Neoptera</taxon>
        <taxon>Endopterygota</taxon>
        <taxon>Coleoptera</taxon>
        <taxon>Polyphaga</taxon>
        <taxon>Cucujiformia</taxon>
        <taxon>Chrysomeloidea</taxon>
        <taxon>Chrysomelidae</taxon>
        <taxon>Galerucinae</taxon>
        <taxon>Diabroticina</taxon>
        <taxon>Diabroticites</taxon>
        <taxon>Diabrotica</taxon>
    </lineage>
</organism>
<keyword evidence="6" id="KW-0206">Cytoskeleton</keyword>
<evidence type="ECO:0000256" key="8">
    <source>
        <dbReference type="SAM" id="MobiDB-lite"/>
    </source>
</evidence>
<dbReference type="GO" id="GO:0051231">
    <property type="term" value="P:spindle elongation"/>
    <property type="evidence" value="ECO:0007669"/>
    <property type="project" value="TreeGrafter"/>
</dbReference>
<accession>A0A6P7FC75</accession>
<dbReference type="GO" id="GO:0007052">
    <property type="term" value="P:mitotic spindle organization"/>
    <property type="evidence" value="ECO:0007669"/>
    <property type="project" value="TreeGrafter"/>
</dbReference>
<sequence>QDKRSYKVHFVDLGGSERQKKSGTKGKTLQEGVYINKSLFNLHNVIISLAEGAKVVPYRDSKLTRLLSDSLGGNCHTLLIACVSMADCHADETISTLKYANKATQIKNNPTVRETPGKAKMAQENYFMEYGNKIDPLTDISFKCARLARDTERRQLKVSKKKENSVQKHYPPKDY</sequence>